<reference evidence="2" key="1">
    <citation type="submission" date="2021-02" db="EMBL/GenBank/DDBJ databases">
        <title>Psilocybe cubensis genome.</title>
        <authorList>
            <person name="Mckernan K.J."/>
            <person name="Crawford S."/>
            <person name="Trippe A."/>
            <person name="Kane L.T."/>
            <person name="Mclaughlin S."/>
        </authorList>
    </citation>
    <scope>NUCLEOTIDE SEQUENCE [LARGE SCALE GENOMIC DNA]</scope>
    <source>
        <strain evidence="2">MGC-MH-2018</strain>
    </source>
</reference>
<feature type="transmembrane region" description="Helical" evidence="1">
    <location>
        <begin position="77"/>
        <end position="98"/>
    </location>
</feature>
<proteinExistence type="predicted"/>
<keyword evidence="1" id="KW-0812">Transmembrane</keyword>
<protein>
    <submittedName>
        <fullName evidence="2">Uncharacterized protein</fullName>
    </submittedName>
</protein>
<name>A0A8H7XJE5_PSICU</name>
<evidence type="ECO:0000256" key="1">
    <source>
        <dbReference type="SAM" id="Phobius"/>
    </source>
</evidence>
<sequence length="123" mass="13885">MYWTQDASTRGLLTPTTVTFDLLPALVLYYVIALLVLIPDTMFLRLALLPVNLYALFRMSTKIDLAKGLADEQRLAYFNHALILATVTIAIRVSIWAFQRTPYKRINSKGNVAFDAADLTTEM</sequence>
<keyword evidence="1" id="KW-1133">Transmembrane helix</keyword>
<dbReference type="AlphaFoldDB" id="A0A8H7XJE5"/>
<organism evidence="2">
    <name type="scientific">Psilocybe cubensis</name>
    <name type="common">Psychedelic mushroom</name>
    <name type="synonym">Stropharia cubensis</name>
    <dbReference type="NCBI Taxonomy" id="181762"/>
    <lineage>
        <taxon>Eukaryota</taxon>
        <taxon>Fungi</taxon>
        <taxon>Dikarya</taxon>
        <taxon>Basidiomycota</taxon>
        <taxon>Agaricomycotina</taxon>
        <taxon>Agaricomycetes</taxon>
        <taxon>Agaricomycetidae</taxon>
        <taxon>Agaricales</taxon>
        <taxon>Agaricineae</taxon>
        <taxon>Strophariaceae</taxon>
        <taxon>Psilocybe</taxon>
    </lineage>
</organism>
<keyword evidence="1" id="KW-0472">Membrane</keyword>
<evidence type="ECO:0000313" key="2">
    <source>
        <dbReference type="EMBL" id="KAG5161887.1"/>
    </source>
</evidence>
<comment type="caution">
    <text evidence="2">The sequence shown here is derived from an EMBL/GenBank/DDBJ whole genome shotgun (WGS) entry which is preliminary data.</text>
</comment>
<feature type="transmembrane region" description="Helical" evidence="1">
    <location>
        <begin position="27"/>
        <end position="57"/>
    </location>
</feature>
<gene>
    <name evidence="2" type="ORF">JR316_013174</name>
</gene>
<accession>A0A8H7XJE5</accession>
<dbReference type="EMBL" id="JAFIQS010000023">
    <property type="protein sequence ID" value="KAG5161887.1"/>
    <property type="molecule type" value="Genomic_DNA"/>
</dbReference>